<proteinExistence type="predicted"/>
<dbReference type="EMBL" id="CM008048">
    <property type="protein sequence ID" value="PAN20284.1"/>
    <property type="molecule type" value="Genomic_DNA"/>
</dbReference>
<sequence length="134" mass="14682">MDTSPPSRAPQTAKMSHEAAASGDASATLHPSSTSTSAFDAVAEELLSDPAQDDGIEARVVAQLFRGASPGARRRAAARQEALRAQREALLRQARRLRGYSRLLLRADVSGYTEAQAEQYRRELRRRSEELFGK</sequence>
<feature type="compositionally biased region" description="Polar residues" evidence="1">
    <location>
        <begin position="1"/>
        <end position="14"/>
    </location>
</feature>
<evidence type="ECO:0000256" key="1">
    <source>
        <dbReference type="SAM" id="MobiDB-lite"/>
    </source>
</evidence>
<organism evidence="2">
    <name type="scientific">Panicum hallii</name>
    <dbReference type="NCBI Taxonomy" id="206008"/>
    <lineage>
        <taxon>Eukaryota</taxon>
        <taxon>Viridiplantae</taxon>
        <taxon>Streptophyta</taxon>
        <taxon>Embryophyta</taxon>
        <taxon>Tracheophyta</taxon>
        <taxon>Spermatophyta</taxon>
        <taxon>Magnoliopsida</taxon>
        <taxon>Liliopsida</taxon>
        <taxon>Poales</taxon>
        <taxon>Poaceae</taxon>
        <taxon>PACMAD clade</taxon>
        <taxon>Panicoideae</taxon>
        <taxon>Panicodae</taxon>
        <taxon>Paniceae</taxon>
        <taxon>Panicinae</taxon>
        <taxon>Panicum</taxon>
        <taxon>Panicum sect. Panicum</taxon>
    </lineage>
</organism>
<reference evidence="2" key="1">
    <citation type="submission" date="2018-04" db="EMBL/GenBank/DDBJ databases">
        <title>WGS assembly of Panicum hallii.</title>
        <authorList>
            <person name="Lovell J."/>
            <person name="Jenkins J."/>
            <person name="Lowry D."/>
            <person name="Mamidi S."/>
            <person name="Sreedasyam A."/>
            <person name="Weng X."/>
            <person name="Barry K."/>
            <person name="Bonette J."/>
            <person name="Campitelli B."/>
            <person name="Daum C."/>
            <person name="Gordon S."/>
            <person name="Gould B."/>
            <person name="Lipzen A."/>
            <person name="Macqueen A."/>
            <person name="Palacio-Mejia J."/>
            <person name="Plott C."/>
            <person name="Shakirov E."/>
            <person name="Shu S."/>
            <person name="Yoshinaga Y."/>
            <person name="Zane M."/>
            <person name="Rokhsar D."/>
            <person name="Grimwood J."/>
            <person name="Schmutz J."/>
            <person name="Juenger T."/>
        </authorList>
    </citation>
    <scope>NUCLEOTIDE SEQUENCE [LARGE SCALE GENOMIC DNA]</scope>
    <source>
        <strain evidence="2">FIL2</strain>
    </source>
</reference>
<gene>
    <name evidence="2" type="ORF">PAHAL_3G368700</name>
</gene>
<accession>A0A2S3HDF5</accession>
<name>A0A2S3HDF5_9POAL</name>
<dbReference type="Gramene" id="PAN20284">
    <property type="protein sequence ID" value="PAN20284"/>
    <property type="gene ID" value="PAHAL_3G368700"/>
</dbReference>
<dbReference type="AlphaFoldDB" id="A0A2S3HDF5"/>
<protein>
    <submittedName>
        <fullName evidence="2">Uncharacterized protein</fullName>
    </submittedName>
</protein>
<feature type="region of interest" description="Disordered" evidence="1">
    <location>
        <begin position="1"/>
        <end position="36"/>
    </location>
</feature>
<evidence type="ECO:0000313" key="2">
    <source>
        <dbReference type="EMBL" id="PAN20284.1"/>
    </source>
</evidence>
<dbReference type="Proteomes" id="UP000243499">
    <property type="component" value="Chromosome 3"/>
</dbReference>